<feature type="region of interest" description="Disordered" evidence="13">
    <location>
        <begin position="1259"/>
        <end position="1327"/>
    </location>
</feature>
<keyword evidence="6 10" id="KW-0238">DNA-binding</keyword>
<evidence type="ECO:0000256" key="3">
    <source>
        <dbReference type="ARBA" id="ARBA00022737"/>
    </source>
</evidence>
<dbReference type="GO" id="GO:0031901">
    <property type="term" value="C:early endosome membrane"/>
    <property type="evidence" value="ECO:0007669"/>
    <property type="project" value="TreeGrafter"/>
</dbReference>
<feature type="DNA-binding region" description="Homeobox" evidence="10">
    <location>
        <begin position="1037"/>
        <end position="1096"/>
    </location>
</feature>
<keyword evidence="7 10" id="KW-0371">Homeobox</keyword>
<dbReference type="CDD" id="cd00086">
    <property type="entry name" value="homeodomain"/>
    <property type="match status" value="1"/>
</dbReference>
<evidence type="ECO:0000256" key="9">
    <source>
        <dbReference type="ARBA" id="ARBA00023242"/>
    </source>
</evidence>
<feature type="region of interest" description="Disordered" evidence="13">
    <location>
        <begin position="996"/>
        <end position="1039"/>
    </location>
</feature>
<feature type="domain" description="CUT" evidence="15">
    <location>
        <begin position="672"/>
        <end position="759"/>
    </location>
</feature>
<dbReference type="GO" id="GO:0003677">
    <property type="term" value="F:DNA binding"/>
    <property type="evidence" value="ECO:0007669"/>
    <property type="project" value="UniProtKB-UniRule"/>
</dbReference>
<dbReference type="PANTHER" id="PTHR46465:SF2">
    <property type="entry name" value="LATERAL SIGNALING TARGET PROTEIN 2 HOMOLOG"/>
    <property type="match status" value="1"/>
</dbReference>
<comment type="similarity">
    <text evidence="2 12">Belongs to the CUT homeobox family.</text>
</comment>
<reference evidence="16" key="1">
    <citation type="submission" date="2021-05" db="EMBL/GenBank/DDBJ databases">
        <authorList>
            <person name="Alioto T."/>
            <person name="Alioto T."/>
            <person name="Gomez Garrido J."/>
        </authorList>
    </citation>
    <scope>NUCLEOTIDE SEQUENCE</scope>
</reference>
<dbReference type="InterPro" id="IPR003350">
    <property type="entry name" value="CUT_dom"/>
</dbReference>
<proteinExistence type="inferred from homology"/>
<dbReference type="FunFam" id="1.10.260.40:FF:000027">
    <property type="entry name" value="Homeobox protein cut-like"/>
    <property type="match status" value="1"/>
</dbReference>
<evidence type="ECO:0000256" key="1">
    <source>
        <dbReference type="ARBA" id="ARBA00004123"/>
    </source>
</evidence>
<dbReference type="InterPro" id="IPR017970">
    <property type="entry name" value="Homeobox_CS"/>
</dbReference>
<dbReference type="Pfam" id="PF02376">
    <property type="entry name" value="CUT"/>
    <property type="match status" value="2"/>
</dbReference>
<organism evidence="16">
    <name type="scientific">Cacopsylla melanoneura</name>
    <dbReference type="NCBI Taxonomy" id="428564"/>
    <lineage>
        <taxon>Eukaryota</taxon>
        <taxon>Metazoa</taxon>
        <taxon>Ecdysozoa</taxon>
        <taxon>Arthropoda</taxon>
        <taxon>Hexapoda</taxon>
        <taxon>Insecta</taxon>
        <taxon>Pterygota</taxon>
        <taxon>Neoptera</taxon>
        <taxon>Paraneoptera</taxon>
        <taxon>Hemiptera</taxon>
        <taxon>Sternorrhyncha</taxon>
        <taxon>Psylloidea</taxon>
        <taxon>Psyllidae</taxon>
        <taxon>Psyllinae</taxon>
        <taxon>Cacopsylla</taxon>
    </lineage>
</organism>
<feature type="region of interest" description="Disordered" evidence="13">
    <location>
        <begin position="836"/>
        <end position="881"/>
    </location>
</feature>
<name>A0A8D8ZXW2_9HEMI</name>
<feature type="compositionally biased region" description="Low complexity" evidence="13">
    <location>
        <begin position="844"/>
        <end position="864"/>
    </location>
</feature>
<evidence type="ECO:0000256" key="13">
    <source>
        <dbReference type="SAM" id="MobiDB-lite"/>
    </source>
</evidence>
<comment type="subcellular location">
    <subcellularLocation>
        <location evidence="1 10 11">Nucleus</location>
    </subcellularLocation>
</comment>
<accession>A0A8D8ZXW2</accession>
<feature type="compositionally biased region" description="Basic residues" evidence="13">
    <location>
        <begin position="380"/>
        <end position="395"/>
    </location>
</feature>
<keyword evidence="4 12" id="KW-0805">Transcription regulation</keyword>
<feature type="compositionally biased region" description="Low complexity" evidence="13">
    <location>
        <begin position="505"/>
        <end position="522"/>
    </location>
</feature>
<protein>
    <recommendedName>
        <fullName evidence="12">DNA-binding protein SATB</fullName>
    </recommendedName>
    <alternativeName>
        <fullName evidence="12">Special AT-rich sequence-binding protein</fullName>
    </alternativeName>
</protein>
<evidence type="ECO:0000256" key="11">
    <source>
        <dbReference type="RuleBase" id="RU000682"/>
    </source>
</evidence>
<dbReference type="SMART" id="SM00389">
    <property type="entry name" value="HOX"/>
    <property type="match status" value="1"/>
</dbReference>
<evidence type="ECO:0000256" key="4">
    <source>
        <dbReference type="ARBA" id="ARBA00023015"/>
    </source>
</evidence>
<dbReference type="InterPro" id="IPR009057">
    <property type="entry name" value="Homeodomain-like_sf"/>
</dbReference>
<keyword evidence="8 12" id="KW-0804">Transcription</keyword>
<dbReference type="FunFam" id="1.10.260.40:FF:000004">
    <property type="entry name" value="Cut-like homeobox 1a"/>
    <property type="match status" value="1"/>
</dbReference>
<dbReference type="InterPro" id="IPR051118">
    <property type="entry name" value="LST-2"/>
</dbReference>
<evidence type="ECO:0000256" key="7">
    <source>
        <dbReference type="ARBA" id="ARBA00023155"/>
    </source>
</evidence>
<feature type="region of interest" description="Disordered" evidence="13">
    <location>
        <begin position="1213"/>
        <end position="1233"/>
    </location>
</feature>
<feature type="compositionally biased region" description="Polar residues" evidence="13">
    <location>
        <begin position="575"/>
        <end position="593"/>
    </location>
</feature>
<evidence type="ECO:0000256" key="5">
    <source>
        <dbReference type="ARBA" id="ARBA00023054"/>
    </source>
</evidence>
<dbReference type="InterPro" id="IPR010982">
    <property type="entry name" value="Lambda_DNA-bd_dom_sf"/>
</dbReference>
<feature type="compositionally biased region" description="Basic and acidic residues" evidence="13">
    <location>
        <begin position="800"/>
        <end position="820"/>
    </location>
</feature>
<dbReference type="PROSITE" id="PS00027">
    <property type="entry name" value="HOMEOBOX_1"/>
    <property type="match status" value="1"/>
</dbReference>
<dbReference type="GO" id="GO:0005634">
    <property type="term" value="C:nucleus"/>
    <property type="evidence" value="ECO:0007669"/>
    <property type="project" value="UniProtKB-SubCell"/>
</dbReference>
<dbReference type="GO" id="GO:0048699">
    <property type="term" value="P:generation of neurons"/>
    <property type="evidence" value="ECO:0007669"/>
    <property type="project" value="UniProtKB-ARBA"/>
</dbReference>
<feature type="compositionally biased region" description="Polar residues" evidence="13">
    <location>
        <begin position="607"/>
        <end position="616"/>
    </location>
</feature>
<feature type="region of interest" description="Disordered" evidence="13">
    <location>
        <begin position="771"/>
        <end position="820"/>
    </location>
</feature>
<dbReference type="SUPFAM" id="SSF47413">
    <property type="entry name" value="lambda repressor-like DNA-binding domains"/>
    <property type="match status" value="2"/>
</dbReference>
<dbReference type="EMBL" id="HBUF01543480">
    <property type="protein sequence ID" value="CAG6755993.1"/>
    <property type="molecule type" value="Transcribed_RNA"/>
</dbReference>
<evidence type="ECO:0000259" key="15">
    <source>
        <dbReference type="PROSITE" id="PS51042"/>
    </source>
</evidence>
<dbReference type="PANTHER" id="PTHR46465">
    <property type="entry name" value="LATERAL SIGNALING TARGET PROTEIN 2 HOMOLOG"/>
    <property type="match status" value="1"/>
</dbReference>
<feature type="compositionally biased region" description="Polar residues" evidence="13">
    <location>
        <begin position="1097"/>
        <end position="1111"/>
    </location>
</feature>
<keyword evidence="9 10" id="KW-0539">Nucleus</keyword>
<dbReference type="Gene3D" id="1.10.260.40">
    <property type="entry name" value="lambda repressor-like DNA-binding domains"/>
    <property type="match status" value="2"/>
</dbReference>
<feature type="compositionally biased region" description="Basic and acidic residues" evidence="13">
    <location>
        <begin position="1260"/>
        <end position="1271"/>
    </location>
</feature>
<feature type="domain" description="CUT" evidence="15">
    <location>
        <begin position="907"/>
        <end position="994"/>
    </location>
</feature>
<dbReference type="FunFam" id="1.10.10.60:FF:000298">
    <property type="entry name" value="Homeobox protein cut-like"/>
    <property type="match status" value="1"/>
</dbReference>
<sequence>MLRLLSSFFLPRKDDQSLLAQFFYADEALTLVAAELDSFDGREDPERCTALVNHLRQCQDNVLNICNKIMDVWIPEDRANRDFRVKFPDDVMQDNLAGQLWFGAECLAAGSSIMNREAESAAMRPLAKALTKSLENVRNMLREYSLRSTHPGDIFFTDDLYIDRIFESLKVFDRLLAEFELGYVTAMVPVKTAKEYEMQQLVMVLFSETLQRALRIGLLTQDMIETYEPSLMFTIPRLAIVTGLLVYPRGPLSLDKEPNEMSEMFRPFRMLLVKIRELLWTLNESEIARLERLLCSVDEPTTSSTAGEGTAAGAGRSGEATSGGDARGTGDAGVAGAFGLSLQCYNPAEPLLPNSVEPEEEGGGSLLAWDNSTCETVREVKHHQAGKRGSRKQRQQQHQMVEPMESGGVDRMEEPSSSSGRDIREDNLPSVLSSREENQPSVLSSREDNQPPVGAAGLDRLVIDRLTAHEENNSCLLSRANSATSLTKAVTVATMIDQHSYRSQHQQLHHLLQQQQQQQNQNVQDLSVPKSSPCDRKLSISSNMSDKNHQNGGSGDSRILDSPVDRKESGGKTPDSVSTTDSMRQMGPNSSAFSLVRPKLEPGTTPAPGSTASSPLGGNIILPPEDFSPSAASSPLQRMASITNALISQPSTPHHHSSAQRPLKAVLPPITQQQFDQYNNLNTEDIVRRVKEQLSQFSISQRLFGESVLGLSQGSVSDLLARPKPWHMLTQKGREPFIRMKMFLEDDNAVHKLVASQYKIAPEKLMRTGGYGGPPILPPHAMGKPLQPSPALTPNSIKSSLDDRDGSSSRDSSRERERDMRSHFMTSPQHQMFAAQHHLDQLKKQQQAAAHAQSQQQQQSQQTSQPPPSPHSVVLQHQAAAAAQAHAQQQVNAALRNLGQHVAPSVYEMAALTQDLDTQVITTKIKEALLANNIGQKIFGEAVLGLSQGSVSELLSKPKPWHMLSIKGREPFIRMQLWLSDSHNVERLQAIKTERRELSKRRRGSGAQDNSDDTSSNSSDFYHSGGGTRDSSPPLSAKKQRVLFSEEQKEALRLAFTLDPYPSVNTIEFLASELNLASRTITNWFHNHRMRLKQHNPNAANQAEVSREQPNSGGGFDPMQFRLLLSQRLAGLNNLNIPPLLTHPYFPGNPEIANLIRGFPGAAGLRPEQMFGLDLSVKNADEGSECGDQGMEQDGCSEGEEEEEVEMREMHRGETMESARSSRRKPAAPQWVNPDWQASPANAAEPEVIINGVCVMQTPDDYRTNDNETVRVEPTPVLEDDDIEDDRSEGARSPGSERASPNIKRESMAAGMKEEDEEREIKREPEF</sequence>
<feature type="region of interest" description="Disordered" evidence="13">
    <location>
        <begin position="301"/>
        <end position="328"/>
    </location>
</feature>
<evidence type="ECO:0000256" key="12">
    <source>
        <dbReference type="RuleBase" id="RU361129"/>
    </source>
</evidence>
<feature type="region of interest" description="Disordered" evidence="13">
    <location>
        <begin position="378"/>
        <end position="455"/>
    </location>
</feature>
<dbReference type="GO" id="GO:0000981">
    <property type="term" value="F:DNA-binding transcription factor activity, RNA polymerase II-specific"/>
    <property type="evidence" value="ECO:0007669"/>
    <property type="project" value="InterPro"/>
</dbReference>
<evidence type="ECO:0000313" key="16">
    <source>
        <dbReference type="EMBL" id="CAG6755993.1"/>
    </source>
</evidence>
<feature type="region of interest" description="Disordered" evidence="13">
    <location>
        <begin position="1097"/>
        <end position="1116"/>
    </location>
</feature>
<dbReference type="SUPFAM" id="SSF46689">
    <property type="entry name" value="Homeodomain-like"/>
    <property type="match status" value="1"/>
</dbReference>
<dbReference type="InterPro" id="IPR001356">
    <property type="entry name" value="HD"/>
</dbReference>
<feature type="region of interest" description="Disordered" evidence="13">
    <location>
        <begin position="505"/>
        <end position="636"/>
    </location>
</feature>
<feature type="compositionally biased region" description="Low complexity" evidence="13">
    <location>
        <begin position="871"/>
        <end position="881"/>
    </location>
</feature>
<dbReference type="Pfam" id="PF00046">
    <property type="entry name" value="Homeodomain"/>
    <property type="match status" value="1"/>
</dbReference>
<dbReference type="PROSITE" id="PS51042">
    <property type="entry name" value="CUT"/>
    <property type="match status" value="2"/>
</dbReference>
<evidence type="ECO:0000256" key="2">
    <source>
        <dbReference type="ARBA" id="ARBA00008190"/>
    </source>
</evidence>
<feature type="compositionally biased region" description="Acidic residues" evidence="13">
    <location>
        <begin position="1278"/>
        <end position="1287"/>
    </location>
</feature>
<evidence type="ECO:0000256" key="6">
    <source>
        <dbReference type="ARBA" id="ARBA00023125"/>
    </source>
</evidence>
<evidence type="ECO:0000256" key="10">
    <source>
        <dbReference type="PROSITE-ProRule" id="PRU00108"/>
    </source>
</evidence>
<feature type="domain" description="Homeobox" evidence="14">
    <location>
        <begin position="1035"/>
        <end position="1095"/>
    </location>
</feature>
<keyword evidence="3" id="KW-0677">Repeat</keyword>
<evidence type="ECO:0000256" key="8">
    <source>
        <dbReference type="ARBA" id="ARBA00023163"/>
    </source>
</evidence>
<evidence type="ECO:0000259" key="14">
    <source>
        <dbReference type="PROSITE" id="PS50071"/>
    </source>
</evidence>
<dbReference type="SMART" id="SM01109">
    <property type="entry name" value="CUT"/>
    <property type="match status" value="2"/>
</dbReference>
<dbReference type="PROSITE" id="PS50071">
    <property type="entry name" value="HOMEOBOX_2"/>
    <property type="match status" value="1"/>
</dbReference>
<dbReference type="Gene3D" id="1.10.10.60">
    <property type="entry name" value="Homeodomain-like"/>
    <property type="match status" value="1"/>
</dbReference>
<keyword evidence="5" id="KW-0175">Coiled coil</keyword>